<dbReference type="Ensembl" id="ENSPANT00000078357.1">
    <property type="protein sequence ID" value="ENSPANP00000054904.1"/>
    <property type="gene ID" value="ENSPANG00000020620.3"/>
</dbReference>
<dbReference type="AlphaFoldDB" id="A0A8I5NAI2"/>
<sequence>MRRRDVDGVLRWLPGNPFLTEEKMWSGLLPPGLNESDAESNSEDDATLENSGLNLQEDKEDESIRKTEIIDFSTDEPQTETESNVNAYEECPSGIPVDMWNKFQELHKKHTEQKSTNSRFRGKKRKRSRKDKLKNEKESHSETSSNETQWKELTQYFGVNDRFDPPVKRKKVEKSGLEKRIDQAVEEWNIEKAEELSNQLATREETVLQDEAERHVKHAKPCSPKFASLLTHVLNLLPCLTIGKQIPRT</sequence>
<dbReference type="GeneTree" id="ENSGT00390000008978"/>
<keyword evidence="4" id="KW-1185">Reference proteome</keyword>
<protein>
    <submittedName>
        <fullName evidence="3">Family with sequence similarity 204 member A</fullName>
    </submittedName>
</protein>
<reference evidence="3" key="2">
    <citation type="submission" date="2025-08" db="UniProtKB">
        <authorList>
            <consortium name="Ensembl"/>
        </authorList>
    </citation>
    <scope>IDENTIFICATION</scope>
</reference>
<feature type="compositionally biased region" description="Acidic residues" evidence="2">
    <location>
        <begin position="36"/>
        <end position="47"/>
    </location>
</feature>
<evidence type="ECO:0000256" key="1">
    <source>
        <dbReference type="SAM" id="Coils"/>
    </source>
</evidence>
<feature type="region of interest" description="Disordered" evidence="2">
    <location>
        <begin position="29"/>
        <end position="150"/>
    </location>
</feature>
<proteinExistence type="predicted"/>
<gene>
    <name evidence="3" type="primary">FAM204A</name>
</gene>
<evidence type="ECO:0000313" key="3">
    <source>
        <dbReference type="Ensembl" id="ENSPANP00000054904.1"/>
    </source>
</evidence>
<feature type="coiled-coil region" evidence="1">
    <location>
        <begin position="167"/>
        <end position="213"/>
    </location>
</feature>
<evidence type="ECO:0000256" key="2">
    <source>
        <dbReference type="SAM" id="MobiDB-lite"/>
    </source>
</evidence>
<dbReference type="PANTHER" id="PTHR14386">
    <property type="entry name" value="PROTEIN FAM204A"/>
    <property type="match status" value="1"/>
</dbReference>
<evidence type="ECO:0000313" key="4">
    <source>
        <dbReference type="Proteomes" id="UP000028761"/>
    </source>
</evidence>
<reference evidence="3" key="3">
    <citation type="submission" date="2025-09" db="UniProtKB">
        <authorList>
            <consortium name="Ensembl"/>
        </authorList>
    </citation>
    <scope>IDENTIFICATION</scope>
</reference>
<dbReference type="PANTHER" id="PTHR14386:SF2">
    <property type="entry name" value="PROTEIN FAM204A"/>
    <property type="match status" value="1"/>
</dbReference>
<feature type="compositionally biased region" description="Basic residues" evidence="2">
    <location>
        <begin position="120"/>
        <end position="132"/>
    </location>
</feature>
<name>A0A8I5NAI2_PAPAN</name>
<accession>A0A8I5NAI2</accession>
<organism evidence="3 4">
    <name type="scientific">Papio anubis</name>
    <name type="common">Olive baboon</name>
    <dbReference type="NCBI Taxonomy" id="9555"/>
    <lineage>
        <taxon>Eukaryota</taxon>
        <taxon>Metazoa</taxon>
        <taxon>Chordata</taxon>
        <taxon>Craniata</taxon>
        <taxon>Vertebrata</taxon>
        <taxon>Euteleostomi</taxon>
        <taxon>Mammalia</taxon>
        <taxon>Eutheria</taxon>
        <taxon>Euarchontoglires</taxon>
        <taxon>Primates</taxon>
        <taxon>Haplorrhini</taxon>
        <taxon>Catarrhini</taxon>
        <taxon>Cercopithecidae</taxon>
        <taxon>Cercopithecinae</taxon>
        <taxon>Papio</taxon>
    </lineage>
</organism>
<dbReference type="InterPro" id="IPR037690">
    <property type="entry name" value="FAM204A"/>
</dbReference>
<dbReference type="Proteomes" id="UP000028761">
    <property type="component" value="Chromosome 11"/>
</dbReference>
<keyword evidence="1" id="KW-0175">Coiled coil</keyword>
<reference evidence="3 4" key="1">
    <citation type="submission" date="2012-03" db="EMBL/GenBank/DDBJ databases">
        <title>Whole Genome Assembly of Papio anubis.</title>
        <authorList>
            <person name="Liu Y.L."/>
            <person name="Abraham K.A."/>
            <person name="Akbar H.A."/>
            <person name="Ali S.A."/>
            <person name="Anosike U.A."/>
            <person name="Aqrawi P.A."/>
            <person name="Arias F.A."/>
            <person name="Attaway T.A."/>
            <person name="Awwad R.A."/>
            <person name="Babu C.B."/>
            <person name="Bandaranaike D.B."/>
            <person name="Battles P.B."/>
            <person name="Bell A.B."/>
            <person name="Beltran B.B."/>
            <person name="Berhane-Mersha D.B."/>
            <person name="Bess C.B."/>
            <person name="Bickham C.B."/>
            <person name="Bolden T.B."/>
            <person name="Carter K.C."/>
            <person name="Chau D.C."/>
            <person name="Chavez A.C."/>
            <person name="Clerc-Blankenburg K.C."/>
            <person name="Coyle M.C."/>
            <person name="Dao M.D."/>
            <person name="Davila M.L.D."/>
            <person name="Davy-Carroll L.D."/>
            <person name="Denson S.D."/>
            <person name="Dinh H.D."/>
            <person name="Fernandez S.F."/>
            <person name="Fernando P.F."/>
            <person name="Forbes L.F."/>
            <person name="Francis C.F."/>
            <person name="Francisco L.F."/>
            <person name="Fu Q.F."/>
            <person name="Garcia-Iii R.G."/>
            <person name="Garrett T.G."/>
            <person name="Gross S.G."/>
            <person name="Gubbala S.G."/>
            <person name="Hirani K.H."/>
            <person name="Hogues M.H."/>
            <person name="Hollins B.H."/>
            <person name="Jackson L.J."/>
            <person name="Javaid M.J."/>
            <person name="Jhangiani S.J."/>
            <person name="Johnson A.J."/>
            <person name="Johnson B.J."/>
            <person name="Jones J.J."/>
            <person name="Joshi V.J."/>
            <person name="Kalu J.K."/>
            <person name="Khan N.K."/>
            <person name="Korchina V.K."/>
            <person name="Kovar C.K."/>
            <person name="Lago L.L."/>
            <person name="Lara F.L."/>
            <person name="Le T.-K.L."/>
            <person name="Lee S.L."/>
            <person name="Legall-Iii F.L."/>
            <person name="Lemon S.L."/>
            <person name="Liu J.L."/>
            <person name="Liu Y.-S.L."/>
            <person name="Liyanage D.L."/>
            <person name="Lopez J.L."/>
            <person name="Lorensuhewa L.L."/>
            <person name="Mata R.M."/>
            <person name="Mathew T.M."/>
            <person name="Mercado C.M."/>
            <person name="Mercado I.M."/>
            <person name="Morales K.M."/>
            <person name="Morgan M.M."/>
            <person name="Munidasa M.M."/>
            <person name="Ngo D.N."/>
            <person name="Nguyen L.N."/>
            <person name="Nguyen T.N."/>
            <person name="Nguyen N.N."/>
            <person name="Obregon M.O."/>
            <person name="Okwuonu G.O."/>
            <person name="Ongeri F.O."/>
            <person name="Onwere C.O."/>
            <person name="Osifeso I.O."/>
            <person name="Parra A.P."/>
            <person name="Patil S.P."/>
            <person name="Perez A.P."/>
            <person name="Perez Y.P."/>
            <person name="Pham C.P."/>
            <person name="Pu L.-L.P."/>
            <person name="Puazo M.P."/>
            <person name="Quiroz J.Q."/>
            <person name="Rouhana J.R."/>
            <person name="Ruiz M.R."/>
            <person name="Ruiz S.-J.R."/>
            <person name="Saada N.S."/>
            <person name="Santibanez J.S."/>
            <person name="Scheel M.S."/>
            <person name="Schneider B.S."/>
            <person name="Simmons D.S."/>
            <person name="Sisson I.S."/>
            <person name="Tang L.-Y.T."/>
            <person name="Thornton R.T."/>
            <person name="Tisius J.T."/>
            <person name="Toledanes G.T."/>
            <person name="Trejos Z.T."/>
            <person name="Usmani K.U."/>
            <person name="Varghese R.V."/>
            <person name="Vattathil S.V."/>
            <person name="Vee V.V."/>
            <person name="Walker D.W."/>
            <person name="Weissenberger G.W."/>
            <person name="White C.W."/>
            <person name="Williams A.W."/>
            <person name="Woodworth J.W."/>
            <person name="Wright R.W."/>
            <person name="Zhu Y.Z."/>
            <person name="Han Y.H."/>
            <person name="Newsham I.N."/>
            <person name="Nazareth L.N."/>
            <person name="Worley K.W."/>
            <person name="Muzny D.M."/>
            <person name="Rogers J.R."/>
            <person name="Gibbs R.G."/>
        </authorList>
    </citation>
    <scope>NUCLEOTIDE SEQUENCE [LARGE SCALE GENOMIC DNA]</scope>
</reference>